<evidence type="ECO:0000313" key="1">
    <source>
        <dbReference type="EMBL" id="AXA27260.1"/>
    </source>
</evidence>
<dbReference type="InterPro" id="IPR050696">
    <property type="entry name" value="FtsA/MreB"/>
</dbReference>
<dbReference type="PANTHER" id="PTHR32432:SF3">
    <property type="entry name" value="ETHANOLAMINE UTILIZATION PROTEIN EUTJ"/>
    <property type="match status" value="1"/>
</dbReference>
<proteinExistence type="predicted"/>
<name>A0AAD0PGX7_PSEPU</name>
<accession>A0AAD0PGX7</accession>
<dbReference type="InterPro" id="IPR043129">
    <property type="entry name" value="ATPase_NBD"/>
</dbReference>
<dbReference type="SUPFAM" id="SSF53067">
    <property type="entry name" value="Actin-like ATPase domain"/>
    <property type="match status" value="1"/>
</dbReference>
<dbReference type="PANTHER" id="PTHR32432">
    <property type="entry name" value="CELL DIVISION PROTEIN FTSA-RELATED"/>
    <property type="match status" value="1"/>
</dbReference>
<organism evidence="1 2">
    <name type="scientific">Pseudomonas putida</name>
    <name type="common">Arthrobacter siderocapsulatus</name>
    <dbReference type="NCBI Taxonomy" id="303"/>
    <lineage>
        <taxon>Bacteria</taxon>
        <taxon>Pseudomonadati</taxon>
        <taxon>Pseudomonadota</taxon>
        <taxon>Gammaproteobacteria</taxon>
        <taxon>Pseudomonadales</taxon>
        <taxon>Pseudomonadaceae</taxon>
        <taxon>Pseudomonas</taxon>
    </lineage>
</organism>
<gene>
    <name evidence="1" type="ORF">C1S65_25260</name>
</gene>
<dbReference type="Proteomes" id="UP000251617">
    <property type="component" value="Chromosome"/>
</dbReference>
<dbReference type="Pfam" id="PF11104">
    <property type="entry name" value="PilM_2"/>
    <property type="match status" value="1"/>
</dbReference>
<dbReference type="EMBL" id="CP030750">
    <property type="protein sequence ID" value="AXA27260.1"/>
    <property type="molecule type" value="Genomic_DNA"/>
</dbReference>
<reference evidence="1 2" key="1">
    <citation type="submission" date="2018-06" db="EMBL/GenBank/DDBJ databases">
        <title>The genome of Pseudomonas putida NX-1, a lignin degrader.</title>
        <authorList>
            <person name="Xu Z."/>
        </authorList>
    </citation>
    <scope>NUCLEOTIDE SEQUENCE [LARGE SCALE GENOMIC DNA]</scope>
    <source>
        <strain evidence="1 2">NX-1</strain>
    </source>
</reference>
<dbReference type="RefSeq" id="WP_112899418.1">
    <property type="nucleotide sequence ID" value="NZ_CP030750.1"/>
</dbReference>
<dbReference type="InterPro" id="IPR005883">
    <property type="entry name" value="PilM"/>
</dbReference>
<dbReference type="AlphaFoldDB" id="A0AAD0PGX7"/>
<protein>
    <submittedName>
        <fullName evidence="1">Pilus assembly protein PilM</fullName>
    </submittedName>
</protein>
<dbReference type="Gene3D" id="3.30.420.40">
    <property type="match status" value="1"/>
</dbReference>
<sequence length="294" mass="31421">MLGRFGRDAGSVLGVEIASDSVRILELQRRRGRHEVAAWVVEPIRGALRGGGDTEVQAMALRQAWRRCGSRSRRVALAVPGSQVICKVGQLPAALAEPEREAHLLADAERLFPFPIDDLALDFQVLGISQQAPHMLDVLVGAARQSVLAPLLQPFEAAGLEVVAVEVDSLALRRLQATDSCRPLLQVEAASLTLHGWPDGPLPWRKAQRIEPGVGSAEFLAHLESLLEGDPPFEMTAGLMVGGGAATDACVRSLARHFGFPCERVCPQRVHAASLPDRCGAMVLPLGLALGGTQ</sequence>
<evidence type="ECO:0000313" key="2">
    <source>
        <dbReference type="Proteomes" id="UP000251617"/>
    </source>
</evidence>